<dbReference type="GO" id="GO:0035438">
    <property type="term" value="F:cyclic-di-GMP binding"/>
    <property type="evidence" value="ECO:0007669"/>
    <property type="project" value="InterPro"/>
</dbReference>
<dbReference type="KEGG" id="hmn:HM131_04295"/>
<feature type="domain" description="PilZ" evidence="1">
    <location>
        <begin position="5"/>
        <end position="102"/>
    </location>
</feature>
<organism evidence="2 3">
    <name type="scientific">Halobacillus mangrovi</name>
    <dbReference type="NCBI Taxonomy" id="402384"/>
    <lineage>
        <taxon>Bacteria</taxon>
        <taxon>Bacillati</taxon>
        <taxon>Bacillota</taxon>
        <taxon>Bacilli</taxon>
        <taxon>Bacillales</taxon>
        <taxon>Bacillaceae</taxon>
        <taxon>Halobacillus</taxon>
    </lineage>
</organism>
<accession>A0A1W5ZS46</accession>
<dbReference type="STRING" id="402384.HM131_04295"/>
<dbReference type="InterPro" id="IPR009875">
    <property type="entry name" value="PilZ_domain"/>
</dbReference>
<evidence type="ECO:0000259" key="1">
    <source>
        <dbReference type="Pfam" id="PF07238"/>
    </source>
</evidence>
<proteinExistence type="predicted"/>
<dbReference type="Pfam" id="PF07238">
    <property type="entry name" value="PilZ"/>
    <property type="match status" value="1"/>
</dbReference>
<gene>
    <name evidence="2" type="ORF">HM131_04295</name>
</gene>
<dbReference type="OrthoDB" id="2354159at2"/>
<protein>
    <submittedName>
        <fullName evidence="2">PilZ domain-containing protein</fullName>
    </submittedName>
</protein>
<reference evidence="2 3" key="1">
    <citation type="submission" date="2017-04" db="EMBL/GenBank/DDBJ databases">
        <title>The whole genome sequencing and assembly of Halobacillus mangrovi strain.</title>
        <authorList>
            <person name="Lee S.-J."/>
            <person name="Park M.-K."/>
            <person name="Kim J.-Y."/>
            <person name="Lee Y.-J."/>
            <person name="Yi H."/>
            <person name="Bahn Y.-S."/>
            <person name="Kim J.F."/>
            <person name="Lee D.-W."/>
        </authorList>
    </citation>
    <scope>NUCLEOTIDE SEQUENCE [LARGE SCALE GENOMIC DNA]</scope>
    <source>
        <strain evidence="2 3">KTB 131</strain>
    </source>
</reference>
<sequence length="119" mass="13769">MLRERRNEPFRYTFSTPLPGFYNKKFNRQVAGALQVKDISLNGLRFSCDANPSLSMKDELILTFIYKNETFSAEGRVIWLKTDEDGMTCGIHVYEFPERMQAIIYQLGDTMNDSNKILG</sequence>
<dbReference type="Proteomes" id="UP000192527">
    <property type="component" value="Chromosome"/>
</dbReference>
<evidence type="ECO:0000313" key="3">
    <source>
        <dbReference type="Proteomes" id="UP000192527"/>
    </source>
</evidence>
<dbReference type="SUPFAM" id="SSF141371">
    <property type="entry name" value="PilZ domain-like"/>
    <property type="match status" value="1"/>
</dbReference>
<evidence type="ECO:0000313" key="2">
    <source>
        <dbReference type="EMBL" id="ARI76103.1"/>
    </source>
</evidence>
<dbReference type="Gene3D" id="2.40.10.220">
    <property type="entry name" value="predicted glycosyltransferase like domains"/>
    <property type="match status" value="1"/>
</dbReference>
<dbReference type="RefSeq" id="WP_085028305.1">
    <property type="nucleotide sequence ID" value="NZ_CP020772.1"/>
</dbReference>
<dbReference type="AlphaFoldDB" id="A0A1W5ZS46"/>
<name>A0A1W5ZS46_9BACI</name>
<dbReference type="EMBL" id="CP020772">
    <property type="protein sequence ID" value="ARI76103.1"/>
    <property type="molecule type" value="Genomic_DNA"/>
</dbReference>
<keyword evidence="3" id="KW-1185">Reference proteome</keyword>